<evidence type="ECO:0000313" key="2">
    <source>
        <dbReference type="Proteomes" id="UP000190648"/>
    </source>
</evidence>
<dbReference type="EMBL" id="LSYS01003958">
    <property type="protein sequence ID" value="OPJ81916.1"/>
    <property type="molecule type" value="Genomic_DNA"/>
</dbReference>
<dbReference type="STRING" id="372326.A0A1V4KBS4"/>
<dbReference type="Proteomes" id="UP000190648">
    <property type="component" value="Unassembled WGS sequence"/>
</dbReference>
<dbReference type="InterPro" id="IPR026983">
    <property type="entry name" value="DHC"/>
</dbReference>
<proteinExistence type="predicted"/>
<dbReference type="PANTHER" id="PTHR46961">
    <property type="entry name" value="DYNEIN HEAVY CHAIN 1, AXONEMAL-LIKE PROTEIN"/>
    <property type="match status" value="1"/>
</dbReference>
<dbReference type="OrthoDB" id="10251809at2759"/>
<keyword evidence="2" id="KW-1185">Reference proteome</keyword>
<gene>
    <name evidence="1" type="ORF">AV530_014440</name>
</gene>
<dbReference type="GO" id="GO:0030286">
    <property type="term" value="C:dynein complex"/>
    <property type="evidence" value="ECO:0007669"/>
    <property type="project" value="InterPro"/>
</dbReference>
<comment type="caution">
    <text evidence="1">The sequence shown here is derived from an EMBL/GenBank/DDBJ whole genome shotgun (WGS) entry which is preliminary data.</text>
</comment>
<dbReference type="AlphaFoldDB" id="A0A1V4KBS4"/>
<dbReference type="GO" id="GO:0051959">
    <property type="term" value="F:dynein light intermediate chain binding"/>
    <property type="evidence" value="ECO:0007669"/>
    <property type="project" value="InterPro"/>
</dbReference>
<dbReference type="GO" id="GO:0007018">
    <property type="term" value="P:microtubule-based movement"/>
    <property type="evidence" value="ECO:0007669"/>
    <property type="project" value="InterPro"/>
</dbReference>
<sequence>MMMGTMHRYFENVEDQVLLQSPLICRNFAKGRADPCYKPVKVWELLRNILEEFLESYSEMHASMNLVIFEDAMQYVCRISHILEAPTGSLNHSEERRWDPGAEGRSWQFVHEDWCQEHTHSILLTDAQVPDEHFLVLINDLLASDRSVFLCHRCHAESASSEVPSRSELHRH</sequence>
<organism evidence="1 2">
    <name type="scientific">Patagioenas fasciata monilis</name>
    <dbReference type="NCBI Taxonomy" id="372326"/>
    <lineage>
        <taxon>Eukaryota</taxon>
        <taxon>Metazoa</taxon>
        <taxon>Chordata</taxon>
        <taxon>Craniata</taxon>
        <taxon>Vertebrata</taxon>
        <taxon>Euteleostomi</taxon>
        <taxon>Archelosauria</taxon>
        <taxon>Archosauria</taxon>
        <taxon>Dinosauria</taxon>
        <taxon>Saurischia</taxon>
        <taxon>Theropoda</taxon>
        <taxon>Coelurosauria</taxon>
        <taxon>Aves</taxon>
        <taxon>Neognathae</taxon>
        <taxon>Neoaves</taxon>
        <taxon>Columbimorphae</taxon>
        <taxon>Columbiformes</taxon>
        <taxon>Columbidae</taxon>
        <taxon>Patagioenas</taxon>
    </lineage>
</organism>
<evidence type="ECO:0000313" key="1">
    <source>
        <dbReference type="EMBL" id="OPJ81916.1"/>
    </source>
</evidence>
<protein>
    <submittedName>
        <fullName evidence="1">Uncharacterized protein</fullName>
    </submittedName>
</protein>
<name>A0A1V4KBS4_PATFA</name>
<reference evidence="1 2" key="1">
    <citation type="submission" date="2016-02" db="EMBL/GenBank/DDBJ databases">
        <title>Band-tailed pigeon sequencing and assembly.</title>
        <authorList>
            <person name="Soares A.E."/>
            <person name="Novak B.J."/>
            <person name="Rice E.S."/>
            <person name="O'Connell B."/>
            <person name="Chang D."/>
            <person name="Weber S."/>
            <person name="Shapiro B."/>
        </authorList>
    </citation>
    <scope>NUCLEOTIDE SEQUENCE [LARGE SCALE GENOMIC DNA]</scope>
    <source>
        <strain evidence="1">BTP2013</strain>
        <tissue evidence="1">Blood</tissue>
    </source>
</reference>
<dbReference type="GO" id="GO:0045505">
    <property type="term" value="F:dynein intermediate chain binding"/>
    <property type="evidence" value="ECO:0007669"/>
    <property type="project" value="InterPro"/>
</dbReference>
<accession>A0A1V4KBS4</accession>
<dbReference type="Gene3D" id="1.20.920.30">
    <property type="match status" value="1"/>
</dbReference>
<dbReference type="PANTHER" id="PTHR46961:SF20">
    <property type="entry name" value="LOW QUALITY PROTEIN: DYNEIN BETA CHAIN, CILIARY-LIKE"/>
    <property type="match status" value="1"/>
</dbReference>